<protein>
    <submittedName>
        <fullName evidence="1">CCHC-type domain-containing protein</fullName>
    </submittedName>
</protein>
<proteinExistence type="predicted"/>
<accession>A0ACB8JW76</accession>
<dbReference type="EMBL" id="CM039175">
    <property type="protein sequence ID" value="KAH9736874.1"/>
    <property type="molecule type" value="Genomic_DNA"/>
</dbReference>
<gene>
    <name evidence="1" type="ORF">KPL71_018253</name>
</gene>
<organism evidence="1 2">
    <name type="scientific">Citrus sinensis</name>
    <name type="common">Sweet orange</name>
    <name type="synonym">Citrus aurantium var. sinensis</name>
    <dbReference type="NCBI Taxonomy" id="2711"/>
    <lineage>
        <taxon>Eukaryota</taxon>
        <taxon>Viridiplantae</taxon>
        <taxon>Streptophyta</taxon>
        <taxon>Embryophyta</taxon>
        <taxon>Tracheophyta</taxon>
        <taxon>Spermatophyta</taxon>
        <taxon>Magnoliopsida</taxon>
        <taxon>eudicotyledons</taxon>
        <taxon>Gunneridae</taxon>
        <taxon>Pentapetalae</taxon>
        <taxon>rosids</taxon>
        <taxon>malvids</taxon>
        <taxon>Sapindales</taxon>
        <taxon>Rutaceae</taxon>
        <taxon>Aurantioideae</taxon>
        <taxon>Citrus</taxon>
    </lineage>
</organism>
<evidence type="ECO:0000313" key="2">
    <source>
        <dbReference type="Proteomes" id="UP000829398"/>
    </source>
</evidence>
<comment type="caution">
    <text evidence="1">The sequence shown here is derived from an EMBL/GenBank/DDBJ whole genome shotgun (WGS) entry which is preliminary data.</text>
</comment>
<keyword evidence="2" id="KW-1185">Reference proteome</keyword>
<evidence type="ECO:0000313" key="1">
    <source>
        <dbReference type="EMBL" id="KAH9736874.1"/>
    </source>
</evidence>
<sequence length="407" mass="46525">MDTEELIKKCKAISLDGDKRGKVTLRSKMKEKGEKILAGCLVGKVLLNREVKKESFKAALLPVWKTMKDVKIEELGENVFIFQFGSEVDKRKVFVGGPWHFDKALIVLTEPAGIWEITKQAFTHVSFWVQILNVPIMCMNKETIRELGEAIGRVEEVATDITGACFGKYIRLRISVDITKPLIKALYMKQEEDEDKMDRGEEEEGDDTTKEGGEEKEITMPVRYERLPDFCYVCEHVGHQYRECTNYKNQWREEMAYGPWMKAPTITEQIKQNRRKENGRTDQGQTSKDYTTMGVQGEQGNPETIDGVIQKPGQMGTGQEPSQWRAFPRMSSRNSRMQSETAGENQAVGESQLEAGKEKQFEREAEGEKLKKHQQEEDNRLSTFSPNKGAPIETNPLLYNQKAHAKE</sequence>
<dbReference type="Proteomes" id="UP000829398">
    <property type="component" value="Chromosome 6"/>
</dbReference>
<name>A0ACB8JW76_CITSI</name>
<reference evidence="2" key="1">
    <citation type="journal article" date="2023" name="Hortic. Res.">
        <title>A chromosome-level phased genome enabling allele-level studies in sweet orange: a case study on citrus Huanglongbing tolerance.</title>
        <authorList>
            <person name="Wu B."/>
            <person name="Yu Q."/>
            <person name="Deng Z."/>
            <person name="Duan Y."/>
            <person name="Luo F."/>
            <person name="Gmitter F. Jr."/>
        </authorList>
    </citation>
    <scope>NUCLEOTIDE SEQUENCE [LARGE SCALE GENOMIC DNA]</scope>
    <source>
        <strain evidence="2">cv. Valencia</strain>
    </source>
</reference>